<sequence>MIYEDHDVISTSREPMARRLELDAIVQRLAQFEAFAQSQLGMCMDFRASAFQAPPSLPPQEHHQQVGPAPSLQQQQHDDDDEDNHDWLDEEHLGDES</sequence>
<feature type="region of interest" description="Disordered" evidence="1">
    <location>
        <begin position="51"/>
        <end position="97"/>
    </location>
</feature>
<protein>
    <submittedName>
        <fullName evidence="2">Uncharacterized protein</fullName>
    </submittedName>
</protein>
<dbReference type="EMBL" id="JBBNAF010000012">
    <property type="protein sequence ID" value="KAK9092593.1"/>
    <property type="molecule type" value="Genomic_DNA"/>
</dbReference>
<feature type="compositionally biased region" description="Basic and acidic residues" evidence="1">
    <location>
        <begin position="85"/>
        <end position="97"/>
    </location>
</feature>
<comment type="caution">
    <text evidence="2">The sequence shown here is derived from an EMBL/GenBank/DDBJ whole genome shotgun (WGS) entry which is preliminary data.</text>
</comment>
<evidence type="ECO:0000256" key="1">
    <source>
        <dbReference type="SAM" id="MobiDB-lite"/>
    </source>
</evidence>
<accession>A0AAP0HL41</accession>
<organism evidence="2 3">
    <name type="scientific">Stephania yunnanensis</name>
    <dbReference type="NCBI Taxonomy" id="152371"/>
    <lineage>
        <taxon>Eukaryota</taxon>
        <taxon>Viridiplantae</taxon>
        <taxon>Streptophyta</taxon>
        <taxon>Embryophyta</taxon>
        <taxon>Tracheophyta</taxon>
        <taxon>Spermatophyta</taxon>
        <taxon>Magnoliopsida</taxon>
        <taxon>Ranunculales</taxon>
        <taxon>Menispermaceae</taxon>
        <taxon>Menispermoideae</taxon>
        <taxon>Cissampelideae</taxon>
        <taxon>Stephania</taxon>
    </lineage>
</organism>
<evidence type="ECO:0000313" key="2">
    <source>
        <dbReference type="EMBL" id="KAK9092593.1"/>
    </source>
</evidence>
<reference evidence="2 3" key="1">
    <citation type="submission" date="2024-01" db="EMBL/GenBank/DDBJ databases">
        <title>Genome assemblies of Stephania.</title>
        <authorList>
            <person name="Yang L."/>
        </authorList>
    </citation>
    <scope>NUCLEOTIDE SEQUENCE [LARGE SCALE GENOMIC DNA]</scope>
    <source>
        <strain evidence="2">YNDBR</strain>
        <tissue evidence="2">Leaf</tissue>
    </source>
</reference>
<gene>
    <name evidence="2" type="ORF">Syun_027504</name>
</gene>
<dbReference type="Proteomes" id="UP001420932">
    <property type="component" value="Unassembled WGS sequence"/>
</dbReference>
<keyword evidence="3" id="KW-1185">Reference proteome</keyword>
<name>A0AAP0HL41_9MAGN</name>
<evidence type="ECO:0000313" key="3">
    <source>
        <dbReference type="Proteomes" id="UP001420932"/>
    </source>
</evidence>
<dbReference type="AlphaFoldDB" id="A0AAP0HL41"/>
<proteinExistence type="predicted"/>